<accession>A0A974BNF5</accession>
<dbReference type="GO" id="GO:0003677">
    <property type="term" value="F:DNA binding"/>
    <property type="evidence" value="ECO:0007669"/>
    <property type="project" value="InterPro"/>
</dbReference>
<evidence type="ECO:0000313" key="2">
    <source>
        <dbReference type="EMBL" id="NYB76171.1"/>
    </source>
</evidence>
<dbReference type="PANTHER" id="PTHR30298:SF0">
    <property type="entry name" value="PROTEIN YBFL-RELATED"/>
    <property type="match status" value="1"/>
</dbReference>
<dbReference type="EMBL" id="JACBNQ010000066">
    <property type="protein sequence ID" value="NYB76171.1"/>
    <property type="molecule type" value="Genomic_DNA"/>
</dbReference>
<dbReference type="InterPro" id="IPR051698">
    <property type="entry name" value="Transposase_11-like"/>
</dbReference>
<name>A0A974BNF5_SEDHY</name>
<dbReference type="AlphaFoldDB" id="A0A974BNF5"/>
<sequence length="314" mass="36378">FLQRYLELPNGIPSHDTIQRVFAMVSPEFLQRFQVLWNEMLNSDEGEKVKKILAIDGKTQCGNGNKNQKANHIVSAVDENGFCLGEKRVNEKSNEITAIPELIDDLNVKGHIITTDAMGTQIEIVKKIRKKHADYVLALKGNQGTLHEEVKQYFEDSELLAECEYTKTMEKARGGIEKREYWQTDDIRWLEQKKDWSGLKSIAMTRNTITKNDVETIETRYFISSLEVNVNEIARAIRGHWMVESYHWHLDVTFREDDNHTLEKQASFNLNIIRKLALNVLKIYEAGKKPMSLKLKRFAICTNPENHLENIMNL</sequence>
<gene>
    <name evidence="2" type="ORF">HZF24_18760</name>
</gene>
<keyword evidence="3" id="KW-1185">Reference proteome</keyword>
<dbReference type="Pfam" id="PF01609">
    <property type="entry name" value="DDE_Tnp_1"/>
    <property type="match status" value="1"/>
</dbReference>
<dbReference type="InterPro" id="IPR002559">
    <property type="entry name" value="Transposase_11"/>
</dbReference>
<dbReference type="NCBIfam" id="NF033564">
    <property type="entry name" value="transpos_ISAs1"/>
    <property type="match status" value="1"/>
</dbReference>
<comment type="caution">
    <text evidence="2">The sequence shown here is derived from an EMBL/GenBank/DDBJ whole genome shotgun (WGS) entry which is preliminary data.</text>
</comment>
<protein>
    <submittedName>
        <fullName evidence="2">ISAs1 family transposase</fullName>
    </submittedName>
</protein>
<organism evidence="2 3">
    <name type="scientific">Sedimentibacter hydroxybenzoicus DSM 7310</name>
    <dbReference type="NCBI Taxonomy" id="1123245"/>
    <lineage>
        <taxon>Bacteria</taxon>
        <taxon>Bacillati</taxon>
        <taxon>Bacillota</taxon>
        <taxon>Tissierellia</taxon>
        <taxon>Sedimentibacter</taxon>
    </lineage>
</organism>
<feature type="domain" description="Transposase IS4-like" evidence="1">
    <location>
        <begin position="51"/>
        <end position="279"/>
    </location>
</feature>
<evidence type="ECO:0000259" key="1">
    <source>
        <dbReference type="Pfam" id="PF01609"/>
    </source>
</evidence>
<dbReference type="InterPro" id="IPR047647">
    <property type="entry name" value="ISAs1_transpos"/>
</dbReference>
<dbReference type="RefSeq" id="WP_179239890.1">
    <property type="nucleotide sequence ID" value="NZ_JACBNQ010000066.1"/>
</dbReference>
<evidence type="ECO:0000313" key="3">
    <source>
        <dbReference type="Proteomes" id="UP000611629"/>
    </source>
</evidence>
<reference evidence="2" key="1">
    <citation type="submission" date="2020-07" db="EMBL/GenBank/DDBJ databases">
        <title>Genomic analysis of a strain of Sedimentibacter Hydroxybenzoicus DSM7310.</title>
        <authorList>
            <person name="Ma S."/>
        </authorList>
    </citation>
    <scope>NUCLEOTIDE SEQUENCE</scope>
    <source>
        <strain evidence="2">DSM 7310</strain>
    </source>
</reference>
<dbReference type="PANTHER" id="PTHR30298">
    <property type="entry name" value="H REPEAT-ASSOCIATED PREDICTED TRANSPOSASE"/>
    <property type="match status" value="1"/>
</dbReference>
<feature type="non-terminal residue" evidence="2">
    <location>
        <position position="1"/>
    </location>
</feature>
<dbReference type="GO" id="GO:0006313">
    <property type="term" value="P:DNA transposition"/>
    <property type="evidence" value="ECO:0007669"/>
    <property type="project" value="InterPro"/>
</dbReference>
<dbReference type="Proteomes" id="UP000611629">
    <property type="component" value="Unassembled WGS sequence"/>
</dbReference>
<proteinExistence type="predicted"/>
<dbReference type="GO" id="GO:0004803">
    <property type="term" value="F:transposase activity"/>
    <property type="evidence" value="ECO:0007669"/>
    <property type="project" value="InterPro"/>
</dbReference>